<reference evidence="2 3" key="1">
    <citation type="journal article" date="2012" name="J. Bacteriol.">
        <title>Genome Sequence of Fibrella aestuarina BUZ 2T, a Filamentous Marine Bacterium.</title>
        <authorList>
            <person name="Filippini M."/>
            <person name="Qi W."/>
            <person name="Blom J."/>
            <person name="Goesmann A."/>
            <person name="Smits T.H."/>
            <person name="Bagheri H.C."/>
        </authorList>
    </citation>
    <scope>NUCLEOTIDE SEQUENCE [LARGE SCALE GENOMIC DNA]</scope>
    <source>
        <strain evidence="3">BUZ 2T</strain>
    </source>
</reference>
<organism evidence="2 3">
    <name type="scientific">Fibrella aestuarina BUZ 2</name>
    <dbReference type="NCBI Taxonomy" id="1166018"/>
    <lineage>
        <taxon>Bacteria</taxon>
        <taxon>Pseudomonadati</taxon>
        <taxon>Bacteroidota</taxon>
        <taxon>Cytophagia</taxon>
        <taxon>Cytophagales</taxon>
        <taxon>Spirosomataceae</taxon>
        <taxon>Fibrella</taxon>
    </lineage>
</organism>
<name>I0K6U9_9BACT</name>
<dbReference type="EMBL" id="HE796683">
    <property type="protein sequence ID" value="CCG99852.1"/>
    <property type="molecule type" value="Genomic_DNA"/>
</dbReference>
<keyword evidence="1" id="KW-0472">Membrane</keyword>
<keyword evidence="3" id="KW-1185">Reference proteome</keyword>
<dbReference type="Proteomes" id="UP000011058">
    <property type="component" value="Chromosome"/>
</dbReference>
<feature type="transmembrane region" description="Helical" evidence="1">
    <location>
        <begin position="32"/>
        <end position="52"/>
    </location>
</feature>
<keyword evidence="1" id="KW-0812">Transmembrane</keyword>
<evidence type="ECO:0000313" key="3">
    <source>
        <dbReference type="Proteomes" id="UP000011058"/>
    </source>
</evidence>
<protein>
    <submittedName>
        <fullName evidence="2">Uncharacterized protein</fullName>
    </submittedName>
</protein>
<evidence type="ECO:0000313" key="2">
    <source>
        <dbReference type="EMBL" id="CCG99852.1"/>
    </source>
</evidence>
<dbReference type="RefSeq" id="WP_015330951.1">
    <property type="nucleotide sequence ID" value="NC_020054.1"/>
</dbReference>
<evidence type="ECO:0000256" key="1">
    <source>
        <dbReference type="SAM" id="Phobius"/>
    </source>
</evidence>
<dbReference type="KEGG" id="fae:FAES_1842"/>
<dbReference type="STRING" id="1166018.FAES_1842"/>
<sequence>MKILDKLFQIATVGFSAFMAYKFLMAYHAPEWFAVAFGGGLFVISMLLHSLIDELVEIRRKLNQKTEQ</sequence>
<dbReference type="AlphaFoldDB" id="I0K6U9"/>
<accession>I0K6U9</accession>
<keyword evidence="1" id="KW-1133">Transmembrane helix</keyword>
<feature type="transmembrane region" description="Helical" evidence="1">
    <location>
        <begin position="7"/>
        <end position="26"/>
    </location>
</feature>
<proteinExistence type="predicted"/>
<dbReference type="HOGENOM" id="CLU_2787734_0_0_10"/>
<gene>
    <name evidence="2" type="ORF">FAES_1842</name>
</gene>